<evidence type="ECO:0000256" key="1">
    <source>
        <dbReference type="SAM" id="MobiDB-lite"/>
    </source>
</evidence>
<dbReference type="AlphaFoldDB" id="A0A9P1G201"/>
<feature type="region of interest" description="Disordered" evidence="1">
    <location>
        <begin position="333"/>
        <end position="431"/>
    </location>
</feature>
<feature type="compositionally biased region" description="Basic and acidic residues" evidence="1">
    <location>
        <begin position="201"/>
        <end position="213"/>
    </location>
</feature>
<organism evidence="2">
    <name type="scientific">Cladocopium goreaui</name>
    <dbReference type="NCBI Taxonomy" id="2562237"/>
    <lineage>
        <taxon>Eukaryota</taxon>
        <taxon>Sar</taxon>
        <taxon>Alveolata</taxon>
        <taxon>Dinophyceae</taxon>
        <taxon>Suessiales</taxon>
        <taxon>Symbiodiniaceae</taxon>
        <taxon>Cladocopium</taxon>
    </lineage>
</organism>
<accession>A0A9P1G201</accession>
<feature type="compositionally biased region" description="Basic and acidic residues" evidence="1">
    <location>
        <begin position="343"/>
        <end position="374"/>
    </location>
</feature>
<evidence type="ECO:0000313" key="2">
    <source>
        <dbReference type="EMBL" id="CAI3998029.1"/>
    </source>
</evidence>
<feature type="compositionally biased region" description="Basic and acidic residues" evidence="1">
    <location>
        <begin position="387"/>
        <end position="419"/>
    </location>
</feature>
<evidence type="ECO:0000313" key="4">
    <source>
        <dbReference type="Proteomes" id="UP001152797"/>
    </source>
</evidence>
<gene>
    <name evidence="2" type="ORF">C1SCF055_LOCUS24363</name>
</gene>
<evidence type="ECO:0000313" key="3">
    <source>
        <dbReference type="EMBL" id="CAL1151404.1"/>
    </source>
</evidence>
<comment type="caution">
    <text evidence="2">The sequence shown here is derived from an EMBL/GenBank/DDBJ whole genome shotgun (WGS) entry which is preliminary data.</text>
</comment>
<feature type="region of interest" description="Disordered" evidence="1">
    <location>
        <begin position="201"/>
        <end position="257"/>
    </location>
</feature>
<dbReference type="EMBL" id="CAMXCT010002418">
    <property type="protein sequence ID" value="CAI3998029.1"/>
    <property type="molecule type" value="Genomic_DNA"/>
</dbReference>
<name>A0A9P1G201_9DINO</name>
<dbReference type="EMBL" id="CAMXCT030002418">
    <property type="protein sequence ID" value="CAL4785341.1"/>
    <property type="molecule type" value="Genomic_DNA"/>
</dbReference>
<feature type="region of interest" description="Disordered" evidence="1">
    <location>
        <begin position="766"/>
        <end position="790"/>
    </location>
</feature>
<dbReference type="Proteomes" id="UP001152797">
    <property type="component" value="Unassembled WGS sequence"/>
</dbReference>
<proteinExistence type="predicted"/>
<sequence length="790" mass="87040">MDILSVRKELEKVYSLVTTHGSTAEVAAYANAIVGLDTLAGKGSQLTACGATARVRMYDFASLFKAFKFSLTLRNASKSPCLHGGGGVMDITTHAIHIHICHLDEIVSENLKALNKDAKSYIRTRAVAPQDQLAAFASQSIQADDRICIRPDKLSTDYIFIADAERLGDLLALEPGHGEVWKNASSAKELEDPCKKAMEEQNEACDKATDMKVDNSGLGDEDDVSSEVSVDSKGCHSSAREPSLTKKPWSSKLQKQQRGHGAVIDALLPHCGTQGMTKAKLVELRNDMLAQHRSCIARKRRDGNPFRGQCFAEAAEEEVQTTDEMVDAEASQAFQPKGSQDGVEGKEEHVKLEPRAEREELETRPAGKNERLEAQPEEQQVAKRPAAKMEKCGETAKKRKTGLDKDQTEKEKERPEAKPENQPGQDQGENDAKAEDFAELTAGQLLRHESYMNAVRGLKEGQITEQAFLAMFTHKQRQGLFKMMESHRSPSTAAKWKSLQGTGSNSKKQSMLLAFIKGGLKKSLVNFKHTVQQGWESTKTTAWVSWKQKTDEHGKDEAIQRLKAEEAWKKGLKLWQFLKVEEEIKMGRSGNQAMTGCSSGVATEEQGEKVARALKSVQASDEEFFNAAWLGTKPKNACMEDWQLTESEDLEAAPQHESEDDMEVFLAGGRVEDASPEACEKAKPSKAPGKTTQKPSEACEEAKLSKARTEACDKAKPSEACNTAKKVEEKLQEFDKNVDNLSSCDMGEARKMVSLLAGEIKTTRAMAQKHAEHKGLKQSLQKLEKLNGGS</sequence>
<reference evidence="2" key="1">
    <citation type="submission" date="2022-10" db="EMBL/GenBank/DDBJ databases">
        <authorList>
            <person name="Chen Y."/>
            <person name="Dougan E. K."/>
            <person name="Chan C."/>
            <person name="Rhodes N."/>
            <person name="Thang M."/>
        </authorList>
    </citation>
    <scope>NUCLEOTIDE SEQUENCE</scope>
</reference>
<feature type="region of interest" description="Disordered" evidence="1">
    <location>
        <begin position="675"/>
        <end position="698"/>
    </location>
</feature>
<keyword evidence="4" id="KW-1185">Reference proteome</keyword>
<reference evidence="3" key="2">
    <citation type="submission" date="2024-04" db="EMBL/GenBank/DDBJ databases">
        <authorList>
            <person name="Chen Y."/>
            <person name="Shah S."/>
            <person name="Dougan E. K."/>
            <person name="Thang M."/>
            <person name="Chan C."/>
        </authorList>
    </citation>
    <scope>NUCLEOTIDE SEQUENCE [LARGE SCALE GENOMIC DNA]</scope>
</reference>
<protein>
    <submittedName>
        <fullName evidence="2">Uncharacterized protein</fullName>
    </submittedName>
</protein>
<dbReference type="EMBL" id="CAMXCT020002418">
    <property type="protein sequence ID" value="CAL1151404.1"/>
    <property type="molecule type" value="Genomic_DNA"/>
</dbReference>